<name>A0AAE1CH89_9PEZI</name>
<feature type="compositionally biased region" description="Basic residues" evidence="1">
    <location>
        <begin position="44"/>
        <end position="55"/>
    </location>
</feature>
<comment type="caution">
    <text evidence="2">The sequence shown here is derived from an EMBL/GenBank/DDBJ whole genome shotgun (WGS) entry which is preliminary data.</text>
</comment>
<evidence type="ECO:0000313" key="3">
    <source>
        <dbReference type="Proteomes" id="UP001270362"/>
    </source>
</evidence>
<evidence type="ECO:0000256" key="1">
    <source>
        <dbReference type="SAM" id="MobiDB-lite"/>
    </source>
</evidence>
<keyword evidence="3" id="KW-1185">Reference proteome</keyword>
<organism evidence="2 3">
    <name type="scientific">Podospora appendiculata</name>
    <dbReference type="NCBI Taxonomy" id="314037"/>
    <lineage>
        <taxon>Eukaryota</taxon>
        <taxon>Fungi</taxon>
        <taxon>Dikarya</taxon>
        <taxon>Ascomycota</taxon>
        <taxon>Pezizomycotina</taxon>
        <taxon>Sordariomycetes</taxon>
        <taxon>Sordariomycetidae</taxon>
        <taxon>Sordariales</taxon>
        <taxon>Podosporaceae</taxon>
        <taxon>Podospora</taxon>
    </lineage>
</organism>
<dbReference type="EMBL" id="JAULSO010000001">
    <property type="protein sequence ID" value="KAK3694571.1"/>
    <property type="molecule type" value="Genomic_DNA"/>
</dbReference>
<dbReference type="Proteomes" id="UP001270362">
    <property type="component" value="Unassembled WGS sequence"/>
</dbReference>
<sequence length="241" mass="26693">MVLTWKPGSSGASKRQRAGGPVAARNSTWKQAGRRTGPGSDIAKRKKKKKKKDRKNTRESLLLGDNSYAVGCSGELSTLHCSPTACWSECEVGAVCRPTAPGMQFTIPGQPHLSVCACTCTSYPGTHPTKRANLTWNLPPYPVPTRYLYYPHYYIPERTLIIISYGLQRRDFASRRDCQYIGCVLCYLFRLTSPLLAFFALEATPHRSQVGAPILLVSLYAAQLVDASPCPGRETHTLRDR</sequence>
<protein>
    <submittedName>
        <fullName evidence="2">Uncharacterized protein</fullName>
    </submittedName>
</protein>
<dbReference type="AlphaFoldDB" id="A0AAE1CH89"/>
<proteinExistence type="predicted"/>
<reference evidence="2" key="2">
    <citation type="submission" date="2023-06" db="EMBL/GenBank/DDBJ databases">
        <authorList>
            <consortium name="Lawrence Berkeley National Laboratory"/>
            <person name="Haridas S."/>
            <person name="Hensen N."/>
            <person name="Bonometti L."/>
            <person name="Westerberg I."/>
            <person name="Brannstrom I.O."/>
            <person name="Guillou S."/>
            <person name="Cros-Aarteil S."/>
            <person name="Calhoun S."/>
            <person name="Kuo A."/>
            <person name="Mondo S."/>
            <person name="Pangilinan J."/>
            <person name="Riley R."/>
            <person name="Labutti K."/>
            <person name="Andreopoulos B."/>
            <person name="Lipzen A."/>
            <person name="Chen C."/>
            <person name="Yanf M."/>
            <person name="Daum C."/>
            <person name="Ng V."/>
            <person name="Clum A."/>
            <person name="Steindorff A."/>
            <person name="Ohm R."/>
            <person name="Martin F."/>
            <person name="Silar P."/>
            <person name="Natvig D."/>
            <person name="Lalanne C."/>
            <person name="Gautier V."/>
            <person name="Ament-Velasquez S.L."/>
            <person name="Kruys A."/>
            <person name="Hutchinson M.I."/>
            <person name="Powell A.J."/>
            <person name="Barry K."/>
            <person name="Miller A.N."/>
            <person name="Grigoriev I.V."/>
            <person name="Debuchy R."/>
            <person name="Gladieux P."/>
            <person name="Thoren M.H."/>
            <person name="Johannesson H."/>
        </authorList>
    </citation>
    <scope>NUCLEOTIDE SEQUENCE</scope>
    <source>
        <strain evidence="2">CBS 314.62</strain>
    </source>
</reference>
<evidence type="ECO:0000313" key="2">
    <source>
        <dbReference type="EMBL" id="KAK3694571.1"/>
    </source>
</evidence>
<feature type="region of interest" description="Disordered" evidence="1">
    <location>
        <begin position="1"/>
        <end position="58"/>
    </location>
</feature>
<reference evidence="2" key="1">
    <citation type="journal article" date="2023" name="Mol. Phylogenet. Evol.">
        <title>Genome-scale phylogeny and comparative genomics of the fungal order Sordariales.</title>
        <authorList>
            <person name="Hensen N."/>
            <person name="Bonometti L."/>
            <person name="Westerberg I."/>
            <person name="Brannstrom I.O."/>
            <person name="Guillou S."/>
            <person name="Cros-Aarteil S."/>
            <person name="Calhoun S."/>
            <person name="Haridas S."/>
            <person name="Kuo A."/>
            <person name="Mondo S."/>
            <person name="Pangilinan J."/>
            <person name="Riley R."/>
            <person name="LaButti K."/>
            <person name="Andreopoulos B."/>
            <person name="Lipzen A."/>
            <person name="Chen C."/>
            <person name="Yan M."/>
            <person name="Daum C."/>
            <person name="Ng V."/>
            <person name="Clum A."/>
            <person name="Steindorff A."/>
            <person name="Ohm R.A."/>
            <person name="Martin F."/>
            <person name="Silar P."/>
            <person name="Natvig D.O."/>
            <person name="Lalanne C."/>
            <person name="Gautier V."/>
            <person name="Ament-Velasquez S.L."/>
            <person name="Kruys A."/>
            <person name="Hutchinson M.I."/>
            <person name="Powell A.J."/>
            <person name="Barry K."/>
            <person name="Miller A.N."/>
            <person name="Grigoriev I.V."/>
            <person name="Debuchy R."/>
            <person name="Gladieux P."/>
            <person name="Hiltunen Thoren M."/>
            <person name="Johannesson H."/>
        </authorList>
    </citation>
    <scope>NUCLEOTIDE SEQUENCE</scope>
    <source>
        <strain evidence="2">CBS 314.62</strain>
    </source>
</reference>
<accession>A0AAE1CH89</accession>
<gene>
    <name evidence="2" type="ORF">B0T22DRAFT_74288</name>
</gene>